<dbReference type="SMART" id="SM00297">
    <property type="entry name" value="BROMO"/>
    <property type="match status" value="1"/>
</dbReference>
<feature type="compositionally biased region" description="Basic and acidic residues" evidence="5">
    <location>
        <begin position="249"/>
        <end position="261"/>
    </location>
</feature>
<dbReference type="InterPro" id="IPR027353">
    <property type="entry name" value="NET_dom"/>
</dbReference>
<keyword evidence="3" id="KW-0804">Transcription</keyword>
<dbReference type="CDD" id="cd05506">
    <property type="entry name" value="Bromo_plant1"/>
    <property type="match status" value="1"/>
</dbReference>
<dbReference type="Pfam" id="PF00439">
    <property type="entry name" value="Bromodomain"/>
    <property type="match status" value="1"/>
</dbReference>
<sequence length="862" mass="95578">MASAVIRTYERKPGFSRNNSMKKPHNALNGYGLDSIPPERSYTSETVADSSEIRRARSKVTAGPCVAQNFTTISAEAPSDTASEDSCSLKRKSMSLNGDKAKDIYGYGGSLRDLSRGERRQLRKRIKLDLQQVSCLTMKIEAREMEVRSFLHGQSGHYRSGMNGSMANGHYFPTAAESFHREGRISRQPSLVIPEHSFDGLNSLGKDKRTPKANQLYASSDFLSGKEKLPPPEKNRPRPGVGVKRNLHGRNDSRDPKRSKMMDFSYTKRVSELLKQCGVLLKKLMSHKFGWVFNEPVDVVKLNLHDYFKIIKRPMDLGTIKKKMDTGLYLLPTEFCDDVRLTFSNAMKYNPQGHDVYLMADTLRGIFETKWKTMEEKVKELDSFHDRFVDLNSRDHQMGSVEQSVPPIISQLPAHVSKPAPARKSKPPSTGKSASKPKSKPVQQSRRPMTFAEKQQLSEALGNLPPEKLDQAVQIMRKNPNLQQNDDEIEVDIESFDPETLWELHRFVMDCKGSIAVEDKPAPVAHQGPSEHQTSNCVTKSAKPISKGNEVGEEEVDIGDDMPAKEFPPVVIEKDRVLNAREGSSSSSSSSSGSSSSDSDSGSSSGSDSDADEAHSAGAASKFSSADKEPVGSAAVGDQRGSPTFVEDGVKRPLDNAPDENPASKSPGSDFGPQSEGKGEACHERQARAALLRSRFAETILKAQEKTLPLSKSDNPEKLRKEQEELERRRKEEKARLHAEARAVELQRKKAELAAAAEAKQRREAEREAARLALQNMEKTVEIDESMEVLKDLERLRSGPPEHIPSSGDETSPVHSPGRLSSFAFEGSNPLERLGLFMRSDEEEEQEEEQEVDPALAPHSSS</sequence>
<feature type="region of interest" description="Disordered" evidence="5">
    <location>
        <begin position="796"/>
        <end position="862"/>
    </location>
</feature>
<dbReference type="AlphaFoldDB" id="A0A9D4VAB9"/>
<feature type="compositionally biased region" description="Basic and acidic residues" evidence="5">
    <location>
        <begin position="677"/>
        <end position="686"/>
    </location>
</feature>
<dbReference type="Gene3D" id="1.20.1270.220">
    <property type="match status" value="1"/>
</dbReference>
<organism evidence="8 9">
    <name type="scientific">Adiantum capillus-veneris</name>
    <name type="common">Maidenhair fern</name>
    <dbReference type="NCBI Taxonomy" id="13818"/>
    <lineage>
        <taxon>Eukaryota</taxon>
        <taxon>Viridiplantae</taxon>
        <taxon>Streptophyta</taxon>
        <taxon>Embryophyta</taxon>
        <taxon>Tracheophyta</taxon>
        <taxon>Polypodiopsida</taxon>
        <taxon>Polypodiidae</taxon>
        <taxon>Polypodiales</taxon>
        <taxon>Pteridineae</taxon>
        <taxon>Pteridaceae</taxon>
        <taxon>Vittarioideae</taxon>
        <taxon>Adiantum</taxon>
    </lineage>
</organism>
<keyword evidence="2 4" id="KW-0103">Bromodomain</keyword>
<keyword evidence="9" id="KW-1185">Reference proteome</keyword>
<evidence type="ECO:0000259" key="6">
    <source>
        <dbReference type="PROSITE" id="PS50014"/>
    </source>
</evidence>
<dbReference type="EMBL" id="JABFUD020000003">
    <property type="protein sequence ID" value="KAI5081837.1"/>
    <property type="molecule type" value="Genomic_DNA"/>
</dbReference>
<feature type="compositionally biased region" description="Acidic residues" evidence="5">
    <location>
        <begin position="841"/>
        <end position="852"/>
    </location>
</feature>
<dbReference type="InterPro" id="IPR036427">
    <property type="entry name" value="Bromodomain-like_sf"/>
</dbReference>
<feature type="compositionally biased region" description="Low complexity" evidence="5">
    <location>
        <begin position="583"/>
        <end position="608"/>
    </location>
</feature>
<evidence type="ECO:0000256" key="5">
    <source>
        <dbReference type="SAM" id="MobiDB-lite"/>
    </source>
</evidence>
<feature type="region of interest" description="Disordered" evidence="5">
    <location>
        <begin position="412"/>
        <end position="449"/>
    </location>
</feature>
<dbReference type="InterPro" id="IPR037377">
    <property type="entry name" value="GTE_bromo"/>
</dbReference>
<dbReference type="InterPro" id="IPR038336">
    <property type="entry name" value="NET_sf"/>
</dbReference>
<evidence type="ECO:0000256" key="2">
    <source>
        <dbReference type="ARBA" id="ARBA00023117"/>
    </source>
</evidence>
<feature type="compositionally biased region" description="Polar residues" evidence="5">
    <location>
        <begin position="530"/>
        <end position="539"/>
    </location>
</feature>
<dbReference type="PRINTS" id="PR00503">
    <property type="entry name" value="BROMODOMAIN"/>
</dbReference>
<name>A0A9D4VAB9_ADICA</name>
<evidence type="ECO:0000313" key="9">
    <source>
        <dbReference type="Proteomes" id="UP000886520"/>
    </source>
</evidence>
<comment type="caution">
    <text evidence="8">The sequence shown here is derived from an EMBL/GenBank/DDBJ whole genome shotgun (WGS) entry which is preliminary data.</text>
</comment>
<feature type="domain" description="NET" evidence="7">
    <location>
        <begin position="439"/>
        <end position="519"/>
    </location>
</feature>
<dbReference type="InterPro" id="IPR001487">
    <property type="entry name" value="Bromodomain"/>
</dbReference>
<gene>
    <name evidence="8" type="ORF">GOP47_0001580</name>
</gene>
<feature type="region of interest" description="Disordered" evidence="5">
    <location>
        <begin position="220"/>
        <end position="261"/>
    </location>
</feature>
<feature type="compositionally biased region" description="Acidic residues" evidence="5">
    <location>
        <begin position="551"/>
        <end position="560"/>
    </location>
</feature>
<feature type="domain" description="Bromo" evidence="6">
    <location>
        <begin position="285"/>
        <end position="357"/>
    </location>
</feature>
<evidence type="ECO:0000313" key="8">
    <source>
        <dbReference type="EMBL" id="KAI5081837.1"/>
    </source>
</evidence>
<feature type="region of interest" description="Disordered" evidence="5">
    <location>
        <begin position="522"/>
        <end position="686"/>
    </location>
</feature>
<evidence type="ECO:0000256" key="4">
    <source>
        <dbReference type="PROSITE-ProRule" id="PRU00035"/>
    </source>
</evidence>
<protein>
    <submittedName>
        <fullName evidence="8">Uncharacterized protein</fullName>
    </submittedName>
</protein>
<feature type="region of interest" description="Disordered" evidence="5">
    <location>
        <begin position="704"/>
        <end position="735"/>
    </location>
</feature>
<accession>A0A9D4VAB9</accession>
<dbReference type="OrthoDB" id="21449at2759"/>
<proteinExistence type="predicted"/>
<dbReference type="PROSITE" id="PS50014">
    <property type="entry name" value="BROMODOMAIN_2"/>
    <property type="match status" value="1"/>
</dbReference>
<reference evidence="8" key="1">
    <citation type="submission" date="2021-01" db="EMBL/GenBank/DDBJ databases">
        <title>Adiantum capillus-veneris genome.</title>
        <authorList>
            <person name="Fang Y."/>
            <person name="Liao Q."/>
        </authorList>
    </citation>
    <scope>NUCLEOTIDE SEQUENCE</scope>
    <source>
        <strain evidence="8">H3</strain>
        <tissue evidence="8">Leaf</tissue>
    </source>
</reference>
<feature type="compositionally biased region" description="Basic and acidic residues" evidence="5">
    <location>
        <begin position="224"/>
        <end position="236"/>
    </location>
</feature>
<feature type="region of interest" description="Disordered" evidence="5">
    <location>
        <begin position="1"/>
        <end position="36"/>
    </location>
</feature>
<evidence type="ECO:0000256" key="3">
    <source>
        <dbReference type="ARBA" id="ARBA00023163"/>
    </source>
</evidence>
<dbReference type="PANTHER" id="PTHR45926">
    <property type="entry name" value="OSJNBA0053K19.4 PROTEIN"/>
    <property type="match status" value="1"/>
</dbReference>
<dbReference type="Pfam" id="PF17035">
    <property type="entry name" value="BET"/>
    <property type="match status" value="1"/>
</dbReference>
<dbReference type="Proteomes" id="UP000886520">
    <property type="component" value="Chromosome 2"/>
</dbReference>
<dbReference type="SUPFAM" id="SSF47370">
    <property type="entry name" value="Bromodomain"/>
    <property type="match status" value="1"/>
</dbReference>
<evidence type="ECO:0000256" key="1">
    <source>
        <dbReference type="ARBA" id="ARBA00023015"/>
    </source>
</evidence>
<keyword evidence="1" id="KW-0805">Transcription regulation</keyword>
<dbReference type="Gene3D" id="1.20.920.10">
    <property type="entry name" value="Bromodomain-like"/>
    <property type="match status" value="1"/>
</dbReference>
<evidence type="ECO:0000259" key="7">
    <source>
        <dbReference type="PROSITE" id="PS51525"/>
    </source>
</evidence>
<dbReference type="PROSITE" id="PS51525">
    <property type="entry name" value="NET"/>
    <property type="match status" value="1"/>
</dbReference>
<feature type="compositionally biased region" description="Basic and acidic residues" evidence="5">
    <location>
        <begin position="714"/>
        <end position="735"/>
    </location>
</feature>